<accession>B8GRK7</accession>
<dbReference type="Gene3D" id="1.10.287.470">
    <property type="entry name" value="Helix hairpin bin"/>
    <property type="match status" value="1"/>
</dbReference>
<dbReference type="RefSeq" id="WP_012638044.1">
    <property type="nucleotide sequence ID" value="NC_011901.1"/>
</dbReference>
<evidence type="ECO:0000313" key="4">
    <source>
        <dbReference type="Proteomes" id="UP000002383"/>
    </source>
</evidence>
<dbReference type="Pfam" id="PF25989">
    <property type="entry name" value="YknX_C"/>
    <property type="match status" value="1"/>
</dbReference>
<reference evidence="3 4" key="1">
    <citation type="journal article" date="2011" name="Stand. Genomic Sci.">
        <title>Complete genome sequence of 'Thioalkalivibrio sulfidophilus' HL-EbGr7.</title>
        <authorList>
            <person name="Muyzer G."/>
            <person name="Sorokin D.Y."/>
            <person name="Mavromatis K."/>
            <person name="Lapidus A."/>
            <person name="Clum A."/>
            <person name="Ivanova N."/>
            <person name="Pati A."/>
            <person name="d'Haeseleer P."/>
            <person name="Woyke T."/>
            <person name="Kyrpides N.C."/>
        </authorList>
    </citation>
    <scope>NUCLEOTIDE SEQUENCE [LARGE SCALE GENOMIC DNA]</scope>
    <source>
        <strain evidence="3 4">HL-EbGR7</strain>
    </source>
</reference>
<proteinExistence type="predicted"/>
<gene>
    <name evidence="3" type="ordered locus">Tgr7_1477</name>
</gene>
<keyword evidence="4" id="KW-1185">Reference proteome</keyword>
<feature type="coiled-coil region" evidence="1">
    <location>
        <begin position="98"/>
        <end position="132"/>
    </location>
</feature>
<dbReference type="GO" id="GO:1990281">
    <property type="term" value="C:efflux pump complex"/>
    <property type="evidence" value="ECO:0007669"/>
    <property type="project" value="TreeGrafter"/>
</dbReference>
<protein>
    <submittedName>
        <fullName evidence="3">Efflux transporter, RND family, MFP subunit</fullName>
    </submittedName>
</protein>
<dbReference type="AlphaFoldDB" id="B8GRK7"/>
<dbReference type="Gene3D" id="2.40.420.20">
    <property type="match status" value="1"/>
</dbReference>
<dbReference type="EMBL" id="CP001339">
    <property type="protein sequence ID" value="ACL72561.1"/>
    <property type="molecule type" value="Genomic_DNA"/>
</dbReference>
<evidence type="ECO:0000313" key="3">
    <source>
        <dbReference type="EMBL" id="ACL72561.1"/>
    </source>
</evidence>
<evidence type="ECO:0000259" key="2">
    <source>
        <dbReference type="Pfam" id="PF25989"/>
    </source>
</evidence>
<dbReference type="PANTHER" id="PTHR30469:SF15">
    <property type="entry name" value="HLYD FAMILY OF SECRETION PROTEINS"/>
    <property type="match status" value="1"/>
</dbReference>
<dbReference type="InterPro" id="IPR058637">
    <property type="entry name" value="YknX-like_C"/>
</dbReference>
<dbReference type="PANTHER" id="PTHR30469">
    <property type="entry name" value="MULTIDRUG RESISTANCE PROTEIN MDTA"/>
    <property type="match status" value="1"/>
</dbReference>
<dbReference type="Proteomes" id="UP000002383">
    <property type="component" value="Chromosome"/>
</dbReference>
<feature type="domain" description="YknX-like C-terminal permuted SH3-like" evidence="2">
    <location>
        <begin position="325"/>
        <end position="390"/>
    </location>
</feature>
<sequence length="396" mass="43361" precursor="true">MIKKILIVVVALIVAGLIALGFRPTPVLVDVETVTPGHLAITVEEEGRTRVIDRYEVSAPLTAQARRIHLQVGDAVRLDDVLVTLDAPASPALDARTLQEARARLAAAEAALETARAEVRALAAQALFAREEFERLKGLAEQQLISRSALDRAATELDQAEALTRSARFRVQTAIAQRDAAQAVLAHSNGQDPDAFAVLELRSPVNGLVLRRHFESARVVQPGEPILEIGDPGRLEVAVDVLSADAVRIEPGMRVIFERWGETRALEGRVRRVEPTGFTKISALGVEEQRVWVIADITSAHEDWARLGDGYRVNARFVLWESDDVLRVPTSALFRHQGDWAVFVLEDGRARLRTVGIGRRGAIHSEAGAGLEAGERVVVHPDRDISDGVRLRLRAE</sequence>
<dbReference type="KEGG" id="tgr:Tgr7_1477"/>
<dbReference type="HOGENOM" id="CLU_018816_14_5_6"/>
<dbReference type="STRING" id="396588.Tgr7_1477"/>
<dbReference type="Gene3D" id="2.40.50.100">
    <property type="match status" value="1"/>
</dbReference>
<name>B8GRK7_THISH</name>
<evidence type="ECO:0000256" key="1">
    <source>
        <dbReference type="SAM" id="Coils"/>
    </source>
</evidence>
<dbReference type="eggNOG" id="COG0845">
    <property type="taxonomic scope" value="Bacteria"/>
</dbReference>
<organism evidence="3 4">
    <name type="scientific">Thioalkalivibrio sulfidiphilus (strain HL-EbGR7)</name>
    <dbReference type="NCBI Taxonomy" id="396588"/>
    <lineage>
        <taxon>Bacteria</taxon>
        <taxon>Pseudomonadati</taxon>
        <taxon>Pseudomonadota</taxon>
        <taxon>Gammaproteobacteria</taxon>
        <taxon>Chromatiales</taxon>
        <taxon>Ectothiorhodospiraceae</taxon>
        <taxon>Thioalkalivibrio</taxon>
    </lineage>
</organism>
<keyword evidence="1" id="KW-0175">Coiled coil</keyword>
<dbReference type="GO" id="GO:0015562">
    <property type="term" value="F:efflux transmembrane transporter activity"/>
    <property type="evidence" value="ECO:0007669"/>
    <property type="project" value="TreeGrafter"/>
</dbReference>